<organism evidence="1 2">
    <name type="scientific">Bacillus cereus</name>
    <dbReference type="NCBI Taxonomy" id="1396"/>
    <lineage>
        <taxon>Bacteria</taxon>
        <taxon>Bacillati</taxon>
        <taxon>Bacillota</taxon>
        <taxon>Bacilli</taxon>
        <taxon>Bacillales</taxon>
        <taxon>Bacillaceae</taxon>
        <taxon>Bacillus</taxon>
        <taxon>Bacillus cereus group</taxon>
    </lineage>
</organism>
<proteinExistence type="predicted"/>
<dbReference type="Proteomes" id="UP000219922">
    <property type="component" value="Unassembled WGS sequence"/>
</dbReference>
<dbReference type="EMBL" id="NVMX01000272">
    <property type="protein sequence ID" value="PDZ94059.1"/>
    <property type="molecule type" value="Genomic_DNA"/>
</dbReference>
<dbReference type="InterPro" id="IPR043129">
    <property type="entry name" value="ATPase_NBD"/>
</dbReference>
<dbReference type="Gene3D" id="3.30.420.40">
    <property type="match status" value="2"/>
</dbReference>
<reference evidence="1 2" key="1">
    <citation type="submission" date="2017-09" db="EMBL/GenBank/DDBJ databases">
        <title>Large-scale bioinformatics analysis of Bacillus genomes uncovers conserved roles of natural products in bacterial physiology.</title>
        <authorList>
            <consortium name="Agbiome Team Llc"/>
            <person name="Bleich R.M."/>
            <person name="Grubbs K.J."/>
            <person name="Santa Maria K.C."/>
            <person name="Allen S.E."/>
            <person name="Farag S."/>
            <person name="Shank E.A."/>
            <person name="Bowers A."/>
        </authorList>
    </citation>
    <scope>NUCLEOTIDE SEQUENCE [LARGE SCALE GENOMIC DNA]</scope>
    <source>
        <strain evidence="1 2">AFS092789</strain>
    </source>
</reference>
<evidence type="ECO:0000313" key="2">
    <source>
        <dbReference type="Proteomes" id="UP000219922"/>
    </source>
</evidence>
<name>A0A9X6SS83_BACCE</name>
<comment type="caution">
    <text evidence="1">The sequence shown here is derived from an EMBL/GenBank/DDBJ whole genome shotgun (WGS) entry which is preliminary data.</text>
</comment>
<dbReference type="AlphaFoldDB" id="A0A9X6SS83"/>
<accession>A0A9X6SS83</accession>
<gene>
    <name evidence="1" type="ORF">CON36_35810</name>
</gene>
<dbReference type="SUPFAM" id="SSF53067">
    <property type="entry name" value="Actin-like ATPase domain"/>
    <property type="match status" value="1"/>
</dbReference>
<sequence length="410" mass="45931">MSTSYEFKMGNDNGNANHDAVINNTFLTQPNVNRRIFNLKGYDNVSTTTALSEINDRIVATITSPSVSSGIYLIGHSALNSGKKPNEFMVGYEKKSNSEIPMINTLGLVSAYAVKNHYEKTRRQPQNGDTINVSIEMTTALPIREYYEDKKYKEVFTEKYLTGPHTVMVHLGEVNVKVNIEFNKVYVTPEASSVYWFLDSVEGNEDLSNELFKELMEEYNLESVSGKKVSKSRILHVDIGSGTTEFPLTTPSPDPAFITGKDLGIGHAIDAILSDFGNEINIPELTRLEFDQILRKERNPQFHTKAYNKIEPFLREQANDILEELNRQLRAARLDVDYILVYGGGSIPLKEFMYEEVKSLAESTGKAQVIYAPASLAVKMNALGLNAFVNHEVFQKKTADQTAKVAESVE</sequence>
<dbReference type="RefSeq" id="WP_098007336.1">
    <property type="nucleotide sequence ID" value="NZ_NUJB01000041.1"/>
</dbReference>
<evidence type="ECO:0008006" key="3">
    <source>
        <dbReference type="Google" id="ProtNLM"/>
    </source>
</evidence>
<evidence type="ECO:0000313" key="1">
    <source>
        <dbReference type="EMBL" id="PDZ94059.1"/>
    </source>
</evidence>
<protein>
    <recommendedName>
        <fullName evidence="3">Actin-like protein N-terminal domain-containing protein</fullName>
    </recommendedName>
</protein>
<dbReference type="CDD" id="cd24023">
    <property type="entry name" value="ASKHA_NBD_ParM_Alp7A-like"/>
    <property type="match status" value="1"/>
</dbReference>